<dbReference type="SUPFAM" id="SSF55729">
    <property type="entry name" value="Acyl-CoA N-acyltransferases (Nat)"/>
    <property type="match status" value="1"/>
</dbReference>
<evidence type="ECO:0000256" key="1">
    <source>
        <dbReference type="ARBA" id="ARBA00022448"/>
    </source>
</evidence>
<reference evidence="4" key="1">
    <citation type="submission" date="2020-04" db="EMBL/GenBank/DDBJ databases">
        <authorList>
            <person name="Chiriac C."/>
            <person name="Salcher M."/>
            <person name="Ghai R."/>
            <person name="Kavagutti S V."/>
        </authorList>
    </citation>
    <scope>NUCLEOTIDE SEQUENCE</scope>
</reference>
<dbReference type="CDD" id="cd00267">
    <property type="entry name" value="ABC_ATPase"/>
    <property type="match status" value="1"/>
</dbReference>
<dbReference type="InterPro" id="IPR050095">
    <property type="entry name" value="ECF_ABC_transporter_ATP-bd"/>
</dbReference>
<keyword evidence="1" id="KW-0813">Transport</keyword>
<gene>
    <name evidence="4" type="ORF">UFOVP316_13</name>
</gene>
<organism evidence="4">
    <name type="scientific">uncultured Caudovirales phage</name>
    <dbReference type="NCBI Taxonomy" id="2100421"/>
    <lineage>
        <taxon>Viruses</taxon>
        <taxon>Duplodnaviria</taxon>
        <taxon>Heunggongvirae</taxon>
        <taxon>Uroviricota</taxon>
        <taxon>Caudoviricetes</taxon>
        <taxon>Peduoviridae</taxon>
        <taxon>Maltschvirus</taxon>
        <taxon>Maltschvirus maltsch</taxon>
    </lineage>
</organism>
<keyword evidence="3" id="KW-0067">ATP-binding</keyword>
<dbReference type="InterPro" id="IPR016181">
    <property type="entry name" value="Acyl_CoA_acyltransferase"/>
</dbReference>
<sequence length="365" mass="42200">MKYEVHLESPISNNFRCKLACDSLDIDITKKSKHHLVIDAEIDTDFNIGVIYGASGSGKTTLAKSIFGENIFESPLDLSIPIINQLPEEYTYDECAAILSGIGLNSVPCWVRPVYTLSNGQKARAEAALLMCLNKDIIVIDEWTSVVDRNVAKAMSFTLQKYARRNNKKIILLSCHYDVIEWLSPDWVIDCNQQKYIKRENPDFFFSEREKIKFDIRRIDAKSWKYFSKYHYLSENLPGGKNYIFGLFINDNQIGFQCFSNYVPHVKGRKIIYHSNRTVIHPDYQGFGLGIKLINITSNYMKETFDYKIMAKFSAMPVFKSMIKQTEWKYLGAKRLMGTMSKGKNTRQTGYREQGIKTYHFEYIG</sequence>
<dbReference type="PANTHER" id="PTHR43553:SF24">
    <property type="entry name" value="ENERGY-COUPLING FACTOR TRANSPORTER ATP-BINDING PROTEIN ECFA1"/>
    <property type="match status" value="1"/>
</dbReference>
<dbReference type="GO" id="GO:0042626">
    <property type="term" value="F:ATPase-coupled transmembrane transporter activity"/>
    <property type="evidence" value="ECO:0007669"/>
    <property type="project" value="TreeGrafter"/>
</dbReference>
<proteinExistence type="predicted"/>
<dbReference type="GO" id="GO:0005524">
    <property type="term" value="F:ATP binding"/>
    <property type="evidence" value="ECO:0007669"/>
    <property type="project" value="UniProtKB-KW"/>
</dbReference>
<dbReference type="SUPFAM" id="SSF52540">
    <property type="entry name" value="P-loop containing nucleoside triphosphate hydrolases"/>
    <property type="match status" value="1"/>
</dbReference>
<evidence type="ECO:0000313" key="4">
    <source>
        <dbReference type="EMBL" id="CAB4137066.1"/>
    </source>
</evidence>
<protein>
    <submittedName>
        <fullName evidence="4">ABC_ATPase domain containing protein</fullName>
    </submittedName>
</protein>
<dbReference type="Gene3D" id="3.40.630.30">
    <property type="match status" value="1"/>
</dbReference>
<accession>A0A6J5LVU4</accession>
<evidence type="ECO:0000256" key="2">
    <source>
        <dbReference type="ARBA" id="ARBA00022741"/>
    </source>
</evidence>
<dbReference type="Gene3D" id="3.40.50.300">
    <property type="entry name" value="P-loop containing nucleotide triphosphate hydrolases"/>
    <property type="match status" value="1"/>
</dbReference>
<dbReference type="PANTHER" id="PTHR43553">
    <property type="entry name" value="HEAVY METAL TRANSPORTER"/>
    <property type="match status" value="1"/>
</dbReference>
<keyword evidence="2" id="KW-0547">Nucleotide-binding</keyword>
<name>A0A6J5LVU4_9CAUD</name>
<dbReference type="EMBL" id="LR796329">
    <property type="protein sequence ID" value="CAB4137066.1"/>
    <property type="molecule type" value="Genomic_DNA"/>
</dbReference>
<dbReference type="InterPro" id="IPR027417">
    <property type="entry name" value="P-loop_NTPase"/>
</dbReference>
<evidence type="ECO:0000256" key="3">
    <source>
        <dbReference type="ARBA" id="ARBA00022840"/>
    </source>
</evidence>